<reference evidence="14 15" key="1">
    <citation type="submission" date="2019-08" db="EMBL/GenBank/DDBJ databases">
        <title>Lewinella sp. strain SSH13 Genome sequencing and assembly.</title>
        <authorList>
            <person name="Kim I."/>
        </authorList>
    </citation>
    <scope>NUCLEOTIDE SEQUENCE [LARGE SCALE GENOMIC DNA]</scope>
    <source>
        <strain evidence="14 15">SSH13</strain>
    </source>
</reference>
<dbReference type="GO" id="GO:0006508">
    <property type="term" value="P:proteolysis"/>
    <property type="evidence" value="ECO:0007669"/>
    <property type="project" value="UniProtKB-KW"/>
</dbReference>
<name>A0A5C7FV19_9BACT</name>
<keyword evidence="7" id="KW-0378">Hydrolase</keyword>
<feature type="transmembrane region" description="Helical" evidence="12">
    <location>
        <begin position="35"/>
        <end position="52"/>
    </location>
</feature>
<evidence type="ECO:0000256" key="1">
    <source>
        <dbReference type="ARBA" id="ARBA00001947"/>
    </source>
</evidence>
<dbReference type="Proteomes" id="UP000321907">
    <property type="component" value="Unassembled WGS sequence"/>
</dbReference>
<evidence type="ECO:0000256" key="5">
    <source>
        <dbReference type="ARBA" id="ARBA00022692"/>
    </source>
</evidence>
<gene>
    <name evidence="14" type="ORF">FUA23_07990</name>
</gene>
<dbReference type="PANTHER" id="PTHR39188:SF3">
    <property type="entry name" value="STAGE IV SPORULATION PROTEIN FB"/>
    <property type="match status" value="1"/>
</dbReference>
<sequence length="398" mass="44050">MNVIHPVARIPQLLKAINGINYSWRIGKIFGVPTDLHWTFVFVPTAILYFAYTPGYGMNWQAAAWWSTIATLLFTFILIHELGHALVARDRGVKAEKIILFPLGGGAYLPEQPKQIWAEVLVYAAGPLANIFVALLAWIALLLRPDGDLLIAYFLRLSGNIVVQPGILDQVLGISLGVNLLLAAGNLLPAYPLDGGRILRALLRAPIGARASTIVVTTLGLLIGLPLIWLGVELGDPLLACGAVFIILLSGMEYRNGWQRRRLAKTTSDTVLRVPKDDQLRVYTNESVGTVRQRFDASRWPVLPVFNQWNEQIGFVEAGVLKEEARSDEESVAPYCEAEFITAPPEEGLLSVTERIIAANVYGATVLGKRGKLVGYVFTEDVMGVLDSPWRRFWRRLK</sequence>
<evidence type="ECO:0000256" key="7">
    <source>
        <dbReference type="ARBA" id="ARBA00022801"/>
    </source>
</evidence>
<comment type="subcellular location">
    <subcellularLocation>
        <location evidence="2">Membrane</location>
        <topology evidence="2">Multi-pass membrane protein</topology>
    </subcellularLocation>
</comment>
<evidence type="ECO:0000256" key="6">
    <source>
        <dbReference type="ARBA" id="ARBA00022723"/>
    </source>
</evidence>
<keyword evidence="9 12" id="KW-1133">Transmembrane helix</keyword>
<keyword evidence="8" id="KW-0862">Zinc</keyword>
<dbReference type="Gene3D" id="3.10.580.10">
    <property type="entry name" value="CBS-domain"/>
    <property type="match status" value="1"/>
</dbReference>
<keyword evidence="15" id="KW-1185">Reference proteome</keyword>
<feature type="domain" description="Peptidase M50" evidence="13">
    <location>
        <begin position="70"/>
        <end position="217"/>
    </location>
</feature>
<feature type="transmembrane region" description="Helical" evidence="12">
    <location>
        <begin position="209"/>
        <end position="231"/>
    </location>
</feature>
<dbReference type="InterPro" id="IPR008915">
    <property type="entry name" value="Peptidase_M50"/>
</dbReference>
<evidence type="ECO:0000259" key="13">
    <source>
        <dbReference type="Pfam" id="PF02163"/>
    </source>
</evidence>
<evidence type="ECO:0000256" key="3">
    <source>
        <dbReference type="ARBA" id="ARBA00007931"/>
    </source>
</evidence>
<dbReference type="SUPFAM" id="SSF54631">
    <property type="entry name" value="CBS-domain pair"/>
    <property type="match status" value="1"/>
</dbReference>
<comment type="caution">
    <text evidence="14">The sequence shown here is derived from an EMBL/GenBank/DDBJ whole genome shotgun (WGS) entry which is preliminary data.</text>
</comment>
<evidence type="ECO:0000256" key="11">
    <source>
        <dbReference type="ARBA" id="ARBA00023136"/>
    </source>
</evidence>
<dbReference type="GO" id="GO:0016020">
    <property type="term" value="C:membrane"/>
    <property type="evidence" value="ECO:0007669"/>
    <property type="project" value="UniProtKB-SubCell"/>
</dbReference>
<dbReference type="OrthoDB" id="9800627at2"/>
<dbReference type="EMBL" id="VOXD01000009">
    <property type="protein sequence ID" value="TXF90167.1"/>
    <property type="molecule type" value="Genomic_DNA"/>
</dbReference>
<keyword evidence="6" id="KW-0479">Metal-binding</keyword>
<evidence type="ECO:0000256" key="10">
    <source>
        <dbReference type="ARBA" id="ARBA00023049"/>
    </source>
</evidence>
<evidence type="ECO:0000256" key="9">
    <source>
        <dbReference type="ARBA" id="ARBA00022989"/>
    </source>
</evidence>
<keyword evidence="4" id="KW-0645">Protease</keyword>
<dbReference type="GO" id="GO:0046872">
    <property type="term" value="F:metal ion binding"/>
    <property type="evidence" value="ECO:0007669"/>
    <property type="project" value="UniProtKB-KW"/>
</dbReference>
<feature type="transmembrane region" description="Helical" evidence="12">
    <location>
        <begin position="120"/>
        <end position="141"/>
    </location>
</feature>
<accession>A0A5C7FV19</accession>
<dbReference type="PANTHER" id="PTHR39188">
    <property type="entry name" value="MEMBRANE-ASSOCIATED ZINC METALLOPROTEASE M50B"/>
    <property type="match status" value="1"/>
</dbReference>
<evidence type="ECO:0000313" key="14">
    <source>
        <dbReference type="EMBL" id="TXF90167.1"/>
    </source>
</evidence>
<organism evidence="14 15">
    <name type="scientific">Neolewinella aurantiaca</name>
    <dbReference type="NCBI Taxonomy" id="2602767"/>
    <lineage>
        <taxon>Bacteria</taxon>
        <taxon>Pseudomonadati</taxon>
        <taxon>Bacteroidota</taxon>
        <taxon>Saprospiria</taxon>
        <taxon>Saprospirales</taxon>
        <taxon>Lewinellaceae</taxon>
        <taxon>Neolewinella</taxon>
    </lineage>
</organism>
<evidence type="ECO:0000256" key="12">
    <source>
        <dbReference type="SAM" id="Phobius"/>
    </source>
</evidence>
<feature type="transmembrane region" description="Helical" evidence="12">
    <location>
        <begin position="161"/>
        <end position="188"/>
    </location>
</feature>
<keyword evidence="5 12" id="KW-0812">Transmembrane</keyword>
<keyword evidence="10" id="KW-0482">Metalloprotease</keyword>
<evidence type="ECO:0000256" key="2">
    <source>
        <dbReference type="ARBA" id="ARBA00004141"/>
    </source>
</evidence>
<evidence type="ECO:0000313" key="15">
    <source>
        <dbReference type="Proteomes" id="UP000321907"/>
    </source>
</evidence>
<dbReference type="RefSeq" id="WP_147930206.1">
    <property type="nucleotide sequence ID" value="NZ_VOXD01000009.1"/>
</dbReference>
<feature type="transmembrane region" description="Helical" evidence="12">
    <location>
        <begin position="64"/>
        <end position="87"/>
    </location>
</feature>
<dbReference type="GO" id="GO:0008237">
    <property type="term" value="F:metallopeptidase activity"/>
    <property type="evidence" value="ECO:0007669"/>
    <property type="project" value="UniProtKB-KW"/>
</dbReference>
<evidence type="ECO:0000256" key="4">
    <source>
        <dbReference type="ARBA" id="ARBA00022670"/>
    </source>
</evidence>
<dbReference type="Pfam" id="PF02163">
    <property type="entry name" value="Peptidase_M50"/>
    <property type="match status" value="1"/>
</dbReference>
<evidence type="ECO:0000256" key="8">
    <source>
        <dbReference type="ARBA" id="ARBA00022833"/>
    </source>
</evidence>
<feature type="transmembrane region" description="Helical" evidence="12">
    <location>
        <begin position="237"/>
        <end position="254"/>
    </location>
</feature>
<keyword evidence="11 12" id="KW-0472">Membrane</keyword>
<dbReference type="InterPro" id="IPR046342">
    <property type="entry name" value="CBS_dom_sf"/>
</dbReference>
<proteinExistence type="inferred from homology"/>
<dbReference type="AlphaFoldDB" id="A0A5C7FV19"/>
<protein>
    <recommendedName>
        <fullName evidence="13">Peptidase M50 domain-containing protein</fullName>
    </recommendedName>
</protein>
<comment type="similarity">
    <text evidence="3">Belongs to the peptidase M50B family.</text>
</comment>
<comment type="cofactor">
    <cofactor evidence="1">
        <name>Zn(2+)</name>
        <dbReference type="ChEBI" id="CHEBI:29105"/>
    </cofactor>
</comment>